<gene>
    <name evidence="1" type="ORF">DVA86_27810</name>
</gene>
<reference evidence="1 2" key="1">
    <citation type="submission" date="2018-07" db="EMBL/GenBank/DDBJ databases">
        <title>Draft genome of the type strain Streptomyces armeniacus ATCC 15676.</title>
        <authorList>
            <person name="Labana P."/>
            <person name="Gosse J.T."/>
            <person name="Boddy C.N."/>
        </authorList>
    </citation>
    <scope>NUCLEOTIDE SEQUENCE [LARGE SCALE GENOMIC DNA]</scope>
    <source>
        <strain evidence="1 2">ATCC 15676</strain>
    </source>
</reference>
<dbReference type="KEGG" id="sarm:DVA86_27810"/>
<accession>A0A345XW48</accession>
<name>A0A345XW48_9ACTN</name>
<dbReference type="Proteomes" id="UP000254425">
    <property type="component" value="Chromosome"/>
</dbReference>
<sequence>MGTAEAAERPEWVPVAGIRTAKPGPYFDAVRIAGERGSETAAALCEAAGGNPGPILQQDLGTEATLFLVPPRPDTAFRWPPGIRELSAEDTVRIPAYGHADETITWLSRPTPKAPFVDRDALRALLIRMTGWAPTEEP</sequence>
<dbReference type="AlphaFoldDB" id="A0A345XW48"/>
<organism evidence="1 2">
    <name type="scientific">Streptomyces armeniacus</name>
    <dbReference type="NCBI Taxonomy" id="83291"/>
    <lineage>
        <taxon>Bacteria</taxon>
        <taxon>Bacillati</taxon>
        <taxon>Actinomycetota</taxon>
        <taxon>Actinomycetes</taxon>
        <taxon>Kitasatosporales</taxon>
        <taxon>Streptomycetaceae</taxon>
        <taxon>Streptomyces</taxon>
    </lineage>
</organism>
<dbReference type="RefSeq" id="WP_208882361.1">
    <property type="nucleotide sequence ID" value="NZ_CP031320.1"/>
</dbReference>
<evidence type="ECO:0000313" key="1">
    <source>
        <dbReference type="EMBL" id="AXK35864.1"/>
    </source>
</evidence>
<protein>
    <submittedName>
        <fullName evidence="1">Uncharacterized protein</fullName>
    </submittedName>
</protein>
<keyword evidence="2" id="KW-1185">Reference proteome</keyword>
<evidence type="ECO:0000313" key="2">
    <source>
        <dbReference type="Proteomes" id="UP000254425"/>
    </source>
</evidence>
<proteinExistence type="predicted"/>
<dbReference type="EMBL" id="CP031320">
    <property type="protein sequence ID" value="AXK35864.1"/>
    <property type="molecule type" value="Genomic_DNA"/>
</dbReference>